<evidence type="ECO:0008006" key="4">
    <source>
        <dbReference type="Google" id="ProtNLM"/>
    </source>
</evidence>
<keyword evidence="1" id="KW-0812">Transmembrane</keyword>
<dbReference type="STRING" id="1802279.A3B34_03920"/>
<feature type="transmembrane region" description="Helical" evidence="1">
    <location>
        <begin position="55"/>
        <end position="76"/>
    </location>
</feature>
<dbReference type="EMBL" id="MHQR01000029">
    <property type="protein sequence ID" value="OHA06968.1"/>
    <property type="molecule type" value="Genomic_DNA"/>
</dbReference>
<sequence>MLFLQRMHPERVLRLGLGFTFLYSGWDLISNPYDWYGFVPAWFSAVVTPVMPLEMFLRVQGVGELLLAAALLAWFLPRRIVQIAAMLAVAHLFVILVGVGIDPVTFRDVGLLGAAIALLAHMSRS</sequence>
<proteinExistence type="predicted"/>
<name>A0A1G2L5N4_9BACT</name>
<keyword evidence="1" id="KW-0472">Membrane</keyword>
<feature type="transmembrane region" description="Helical" evidence="1">
    <location>
        <begin position="12"/>
        <end position="29"/>
    </location>
</feature>
<accession>A0A1G2L5N4</accession>
<evidence type="ECO:0000313" key="2">
    <source>
        <dbReference type="EMBL" id="OHA06968.1"/>
    </source>
</evidence>
<dbReference type="AlphaFoldDB" id="A0A1G2L5N4"/>
<keyword evidence="1" id="KW-1133">Transmembrane helix</keyword>
<reference evidence="2 3" key="1">
    <citation type="journal article" date="2016" name="Nat. Commun.">
        <title>Thousands of microbial genomes shed light on interconnected biogeochemical processes in an aquifer system.</title>
        <authorList>
            <person name="Anantharaman K."/>
            <person name="Brown C.T."/>
            <person name="Hug L.A."/>
            <person name="Sharon I."/>
            <person name="Castelle C.J."/>
            <person name="Probst A.J."/>
            <person name="Thomas B.C."/>
            <person name="Singh A."/>
            <person name="Wilkins M.J."/>
            <person name="Karaoz U."/>
            <person name="Brodie E.L."/>
            <person name="Williams K.H."/>
            <person name="Hubbard S.S."/>
            <person name="Banfield J.F."/>
        </authorList>
    </citation>
    <scope>NUCLEOTIDE SEQUENCE [LARGE SCALE GENOMIC DNA]</scope>
</reference>
<feature type="transmembrane region" description="Helical" evidence="1">
    <location>
        <begin position="83"/>
        <end position="101"/>
    </location>
</feature>
<comment type="caution">
    <text evidence="2">The sequence shown here is derived from an EMBL/GenBank/DDBJ whole genome shotgun (WGS) entry which is preliminary data.</text>
</comment>
<protein>
    <recommendedName>
        <fullName evidence="4">DoxX family protein</fullName>
    </recommendedName>
</protein>
<organism evidence="2 3">
    <name type="scientific">Candidatus Sungbacteria bacterium RIFCSPLOWO2_01_FULL_54_21</name>
    <dbReference type="NCBI Taxonomy" id="1802279"/>
    <lineage>
        <taxon>Bacteria</taxon>
        <taxon>Candidatus Sungiibacteriota</taxon>
    </lineage>
</organism>
<dbReference type="Proteomes" id="UP000176510">
    <property type="component" value="Unassembled WGS sequence"/>
</dbReference>
<evidence type="ECO:0000313" key="3">
    <source>
        <dbReference type="Proteomes" id="UP000176510"/>
    </source>
</evidence>
<gene>
    <name evidence="2" type="ORF">A3B34_03920</name>
</gene>
<evidence type="ECO:0000256" key="1">
    <source>
        <dbReference type="SAM" id="Phobius"/>
    </source>
</evidence>